<sequence>MGVTNLKVAKITAIAATLEEKRERVERLNVLIGCSRELMAELDPRWDPDQVRPSPPHQRKLPYANGMVTRWAMQLIREATGPFSSAELAEKIVEKQGGDVRDPDLVNRVREAIDVSLRKKLGVYVRYTQTRPTLWERIDE</sequence>
<dbReference type="EMBL" id="QFNF01000040">
    <property type="protein sequence ID" value="PZO74607.1"/>
    <property type="molecule type" value="Genomic_DNA"/>
</dbReference>
<name>A0A2W4YZI9_9SPHN</name>
<accession>A0A2W4YZI9</accession>
<protein>
    <submittedName>
        <fullName evidence="1">Uncharacterized protein</fullName>
    </submittedName>
</protein>
<dbReference type="AlphaFoldDB" id="A0A2W4YZI9"/>
<gene>
    <name evidence="1" type="ORF">DI632_12855</name>
</gene>
<dbReference type="Proteomes" id="UP000248614">
    <property type="component" value="Unassembled WGS sequence"/>
</dbReference>
<proteinExistence type="predicted"/>
<organism evidence="1 2">
    <name type="scientific">Sphingomonas hengshuiensis</name>
    <dbReference type="NCBI Taxonomy" id="1609977"/>
    <lineage>
        <taxon>Bacteria</taxon>
        <taxon>Pseudomonadati</taxon>
        <taxon>Pseudomonadota</taxon>
        <taxon>Alphaproteobacteria</taxon>
        <taxon>Sphingomonadales</taxon>
        <taxon>Sphingomonadaceae</taxon>
        <taxon>Sphingomonas</taxon>
    </lineage>
</organism>
<evidence type="ECO:0000313" key="2">
    <source>
        <dbReference type="Proteomes" id="UP000248614"/>
    </source>
</evidence>
<comment type="caution">
    <text evidence="1">The sequence shown here is derived from an EMBL/GenBank/DDBJ whole genome shotgun (WGS) entry which is preliminary data.</text>
</comment>
<evidence type="ECO:0000313" key="1">
    <source>
        <dbReference type="EMBL" id="PZO74607.1"/>
    </source>
</evidence>
<reference evidence="1 2" key="1">
    <citation type="submission" date="2017-08" db="EMBL/GenBank/DDBJ databases">
        <title>Infants hospitalized years apart are colonized by the same room-sourced microbial strains.</title>
        <authorList>
            <person name="Brooks B."/>
            <person name="Olm M.R."/>
            <person name="Firek B.A."/>
            <person name="Baker R."/>
            <person name="Thomas B.C."/>
            <person name="Morowitz M.J."/>
            <person name="Banfield J.F."/>
        </authorList>
    </citation>
    <scope>NUCLEOTIDE SEQUENCE [LARGE SCALE GENOMIC DNA]</scope>
    <source>
        <strain evidence="1">S2_018_000_R3_110</strain>
    </source>
</reference>